<accession>A0ABR6WJ49</accession>
<dbReference type="Proteomes" id="UP000653358">
    <property type="component" value="Unassembled WGS sequence"/>
</dbReference>
<comment type="caution">
    <text evidence="2">The sequence shown here is derived from an EMBL/GenBank/DDBJ whole genome shotgun (WGS) entry which is preliminary data.</text>
</comment>
<keyword evidence="1" id="KW-0812">Transmembrane</keyword>
<keyword evidence="3" id="KW-1185">Reference proteome</keyword>
<organism evidence="2 3">
    <name type="scientific">Acetobacterium tundrae</name>
    <dbReference type="NCBI Taxonomy" id="132932"/>
    <lineage>
        <taxon>Bacteria</taxon>
        <taxon>Bacillati</taxon>
        <taxon>Bacillota</taxon>
        <taxon>Clostridia</taxon>
        <taxon>Eubacteriales</taxon>
        <taxon>Eubacteriaceae</taxon>
        <taxon>Acetobacterium</taxon>
    </lineage>
</organism>
<protein>
    <recommendedName>
        <fullName evidence="4">DUF4352 domain-containing protein</fullName>
    </recommendedName>
</protein>
<evidence type="ECO:0000256" key="1">
    <source>
        <dbReference type="SAM" id="Phobius"/>
    </source>
</evidence>
<proteinExistence type="predicted"/>
<evidence type="ECO:0000313" key="2">
    <source>
        <dbReference type="EMBL" id="MBC3796462.1"/>
    </source>
</evidence>
<keyword evidence="1" id="KW-1133">Transmembrane helix</keyword>
<name>A0ABR6WJ49_9FIRM</name>
<evidence type="ECO:0008006" key="4">
    <source>
        <dbReference type="Google" id="ProtNLM"/>
    </source>
</evidence>
<gene>
    <name evidence="2" type="ORF">GH807_05275</name>
</gene>
<keyword evidence="1" id="KW-0472">Membrane</keyword>
<evidence type="ECO:0000313" key="3">
    <source>
        <dbReference type="Proteomes" id="UP000653358"/>
    </source>
</evidence>
<feature type="transmembrane region" description="Helical" evidence="1">
    <location>
        <begin position="7"/>
        <end position="29"/>
    </location>
</feature>
<dbReference type="RefSeq" id="WP_148606107.1">
    <property type="nucleotide sequence ID" value="NZ_RXYB01000031.1"/>
</dbReference>
<dbReference type="EMBL" id="WJBB01000004">
    <property type="protein sequence ID" value="MBC3796462.1"/>
    <property type="molecule type" value="Genomic_DNA"/>
</dbReference>
<sequence length="185" mass="21230">MKYFFDNWIAIMALVLSITSISLSLHIYWKTVVKLKIAFADDNYCFGFNWYSEYKIAMSYLLIENNSNTDVSISGIELTMNSKTYRAGRIDVQDYRNKNGITLLTNDSSDQYILFNIRTENILDNTRIASNGKIEGYAIFHVDSIIEKQTSCEIRLITPGRSFSNIIILNPLPNNLVPINPLNKH</sequence>
<reference evidence="2 3" key="1">
    <citation type="journal article" date="2020" name="mSystems">
        <title>Defining Genomic and Predicted Metabolic Features of the Acetobacterium Genus.</title>
        <authorList>
            <person name="Ross D.E."/>
            <person name="Marshall C.W."/>
            <person name="Gulliver D."/>
            <person name="May H.D."/>
            <person name="Norman R.S."/>
        </authorList>
    </citation>
    <scope>NUCLEOTIDE SEQUENCE [LARGE SCALE GENOMIC DNA]</scope>
    <source>
        <strain evidence="2 3">DSM 9173</strain>
    </source>
</reference>